<comment type="caution">
    <text evidence="1">The sequence shown here is derived from an EMBL/GenBank/DDBJ whole genome shotgun (WGS) entry which is preliminary data.</text>
</comment>
<gene>
    <name evidence="1" type="ORF">UY23_C0001G0090</name>
</gene>
<reference evidence="1 2" key="1">
    <citation type="journal article" date="2015" name="Nature">
        <title>rRNA introns, odd ribosomes, and small enigmatic genomes across a large radiation of phyla.</title>
        <authorList>
            <person name="Brown C.T."/>
            <person name="Hug L.A."/>
            <person name="Thomas B.C."/>
            <person name="Sharon I."/>
            <person name="Castelle C.J."/>
            <person name="Singh A."/>
            <person name="Wilkins M.J."/>
            <person name="Williams K.H."/>
            <person name="Banfield J.F."/>
        </authorList>
    </citation>
    <scope>NUCLEOTIDE SEQUENCE [LARGE SCALE GENOMIC DNA]</scope>
</reference>
<dbReference type="InterPro" id="IPR036514">
    <property type="entry name" value="SGNH_hydro_sf"/>
</dbReference>
<protein>
    <submittedName>
        <fullName evidence="1">Lipolytic protein G-D-S-L family</fullName>
    </submittedName>
</protein>
<dbReference type="EMBL" id="LCPF01000001">
    <property type="protein sequence ID" value="KKU91484.1"/>
    <property type="molecule type" value="Genomic_DNA"/>
</dbReference>
<evidence type="ECO:0000313" key="1">
    <source>
        <dbReference type="EMBL" id="KKU91484.1"/>
    </source>
</evidence>
<dbReference type="AlphaFoldDB" id="A0A0G1UBI9"/>
<dbReference type="CDD" id="cd00229">
    <property type="entry name" value="SGNH_hydrolase"/>
    <property type="match status" value="1"/>
</dbReference>
<dbReference type="Proteomes" id="UP000034956">
    <property type="component" value="Unassembled WGS sequence"/>
</dbReference>
<evidence type="ECO:0000313" key="2">
    <source>
        <dbReference type="Proteomes" id="UP000034956"/>
    </source>
</evidence>
<dbReference type="Gene3D" id="3.40.50.1110">
    <property type="entry name" value="SGNH hydrolase"/>
    <property type="match status" value="1"/>
</dbReference>
<organism evidence="1 2">
    <name type="scientific">Candidatus Jorgensenbacteria bacterium GW2011_GWA1_48_11</name>
    <dbReference type="NCBI Taxonomy" id="1618660"/>
    <lineage>
        <taxon>Bacteria</taxon>
        <taxon>Candidatus Joergenseniibacteriota</taxon>
    </lineage>
</organism>
<sequence>MKKIFLILLGLILSLAMVEAILRISDTLVEKPYVEEISGSLYRYDDLLGWSMLPNVSVKQASRDFNVVYKTNAQGFRSDADFLRIKTKKRIAVLGDSFVFGVGVPLDQAFSKLIETETNDEVMDFGVSGYDPGQYLLLLQNQALKYDPDVVVYALYLGNDIEDVVLDHPYQGDRYKPYFDIEDGKLAVKNVPPPDEKARLENVDTRIKNRLFYDSLSWILKLKSFDLVKNLVKDQFYPILEKGGLVKNPNDYEKNFEVIRLILKETVKKLAGKKLVVLVVPSMNIKHNYLEKELGSKIGDILREEKIPFVDLTPQILNDSEKYYFPHEGHWNVFGHALAAKSGIVDLLND</sequence>
<dbReference type="SUPFAM" id="SSF52266">
    <property type="entry name" value="SGNH hydrolase"/>
    <property type="match status" value="1"/>
</dbReference>
<accession>A0A0G1UBI9</accession>
<name>A0A0G1UBI9_9BACT</name>
<proteinExistence type="predicted"/>